<protein>
    <submittedName>
        <fullName evidence="1">Uncharacterized protein</fullName>
    </submittedName>
</protein>
<name>A0A9N8L6F3_CHRIL</name>
<proteinExistence type="predicted"/>
<gene>
    <name evidence="1" type="ORF">CINC_LOCUS10023</name>
</gene>
<keyword evidence="2" id="KW-1185">Reference proteome</keyword>
<evidence type="ECO:0000313" key="1">
    <source>
        <dbReference type="EMBL" id="CAD0207045.1"/>
    </source>
</evidence>
<dbReference type="EMBL" id="LR824034">
    <property type="protein sequence ID" value="CAD0207045.1"/>
    <property type="molecule type" value="Genomic_DNA"/>
</dbReference>
<sequence length="123" mass="13964">MATLCVKKMLSVNHLLPQKYTEEANVYRIMKLFSKNEQENLHVPADGRLSAPRTSPLSARVAVSLTNIPQPRQNTHLRFGKVLRAKKHLSHNTQHTAHISALMESPELKEHLLSRKTQHTSSL</sequence>
<organism evidence="1 2">
    <name type="scientific">Chrysodeixis includens</name>
    <name type="common">Soybean looper</name>
    <name type="synonym">Pseudoplusia includens</name>
    <dbReference type="NCBI Taxonomy" id="689277"/>
    <lineage>
        <taxon>Eukaryota</taxon>
        <taxon>Metazoa</taxon>
        <taxon>Ecdysozoa</taxon>
        <taxon>Arthropoda</taxon>
        <taxon>Hexapoda</taxon>
        <taxon>Insecta</taxon>
        <taxon>Pterygota</taxon>
        <taxon>Neoptera</taxon>
        <taxon>Endopterygota</taxon>
        <taxon>Lepidoptera</taxon>
        <taxon>Glossata</taxon>
        <taxon>Ditrysia</taxon>
        <taxon>Noctuoidea</taxon>
        <taxon>Noctuidae</taxon>
        <taxon>Plusiinae</taxon>
        <taxon>Chrysodeixis</taxon>
    </lineage>
</organism>
<accession>A0A9N8L6F3</accession>
<dbReference type="AlphaFoldDB" id="A0A9N8L6F3"/>
<dbReference type="Proteomes" id="UP001154114">
    <property type="component" value="Chromosome 31"/>
</dbReference>
<evidence type="ECO:0000313" key="2">
    <source>
        <dbReference type="Proteomes" id="UP001154114"/>
    </source>
</evidence>
<reference evidence="1" key="1">
    <citation type="submission" date="2021-12" db="EMBL/GenBank/DDBJ databases">
        <authorList>
            <person name="King R."/>
        </authorList>
    </citation>
    <scope>NUCLEOTIDE SEQUENCE</scope>
</reference>